<evidence type="ECO:0008006" key="3">
    <source>
        <dbReference type="Google" id="ProtNLM"/>
    </source>
</evidence>
<dbReference type="InterPro" id="IPR011990">
    <property type="entry name" value="TPR-like_helical_dom_sf"/>
</dbReference>
<organism evidence="1 2">
    <name type="scientific">Rodentibacter caecimuris</name>
    <dbReference type="NCBI Taxonomy" id="1796644"/>
    <lineage>
        <taxon>Bacteria</taxon>
        <taxon>Pseudomonadati</taxon>
        <taxon>Pseudomonadota</taxon>
        <taxon>Gammaproteobacteria</taxon>
        <taxon>Pasteurellales</taxon>
        <taxon>Pasteurellaceae</taxon>
        <taxon>Rodentibacter</taxon>
    </lineage>
</organism>
<reference evidence="1 2" key="1">
    <citation type="submission" date="2016-10" db="EMBL/GenBank/DDBJ databases">
        <title>Rodentibacter gen. nov. and new species.</title>
        <authorList>
            <person name="Christensen H."/>
        </authorList>
    </citation>
    <scope>NUCLEOTIDE SEQUENCE [LARGE SCALE GENOMIC DNA]</scope>
    <source>
        <strain evidence="1 2">1998236014</strain>
    </source>
</reference>
<keyword evidence="2" id="KW-1185">Reference proteome</keyword>
<dbReference type="PROSITE" id="PS51257">
    <property type="entry name" value="PROKAR_LIPOPROTEIN"/>
    <property type="match status" value="1"/>
</dbReference>
<gene>
    <name evidence="1" type="ORF">BKG89_00315</name>
</gene>
<dbReference type="RefSeq" id="WP_077462205.1">
    <property type="nucleotide sequence ID" value="NZ_MLAA01000001.1"/>
</dbReference>
<sequence length="153" mass="17256">MKKWIIALIVTTLGACTSIQDSHPQKQSAAHEQAKVIFDQGLVAYQKQEYKTALPLFHQAAAQGFFKAERYIGLSHLNGYGVKKDPVQAFAAFKRASEKDITGQYWLGYCYENAIGTKKDMEKAIYWYQKSAQRGDHISQPAIEALKRLGKKV</sequence>
<name>A0ABX3L3C8_9PAST</name>
<dbReference type="SUPFAM" id="SSF81901">
    <property type="entry name" value="HCP-like"/>
    <property type="match status" value="1"/>
</dbReference>
<dbReference type="PANTHER" id="PTHR43628">
    <property type="entry name" value="ACTIVATOR OF C KINASE PROTEIN 1-RELATED"/>
    <property type="match status" value="1"/>
</dbReference>
<evidence type="ECO:0000313" key="2">
    <source>
        <dbReference type="Proteomes" id="UP000188820"/>
    </source>
</evidence>
<proteinExistence type="predicted"/>
<comment type="caution">
    <text evidence="1">The sequence shown here is derived from an EMBL/GenBank/DDBJ whole genome shotgun (WGS) entry which is preliminary data.</text>
</comment>
<dbReference type="SMART" id="SM00671">
    <property type="entry name" value="SEL1"/>
    <property type="match status" value="3"/>
</dbReference>
<dbReference type="PANTHER" id="PTHR43628:SF1">
    <property type="entry name" value="CHITIN SYNTHASE REGULATORY FACTOR 2-RELATED"/>
    <property type="match status" value="1"/>
</dbReference>
<dbReference type="Gene3D" id="1.25.40.10">
    <property type="entry name" value="Tetratricopeptide repeat domain"/>
    <property type="match status" value="1"/>
</dbReference>
<dbReference type="InterPro" id="IPR006597">
    <property type="entry name" value="Sel1-like"/>
</dbReference>
<accession>A0ABX3L3C8</accession>
<protein>
    <recommendedName>
        <fullName evidence="3">Sel1 repeat family protein</fullName>
    </recommendedName>
</protein>
<dbReference type="Pfam" id="PF08238">
    <property type="entry name" value="Sel1"/>
    <property type="match status" value="3"/>
</dbReference>
<dbReference type="Proteomes" id="UP000188820">
    <property type="component" value="Unassembled WGS sequence"/>
</dbReference>
<evidence type="ECO:0000313" key="1">
    <source>
        <dbReference type="EMBL" id="OOF71508.1"/>
    </source>
</evidence>
<dbReference type="InterPro" id="IPR052945">
    <property type="entry name" value="Mitotic_Regulator"/>
</dbReference>
<dbReference type="EMBL" id="MLAA01000001">
    <property type="protein sequence ID" value="OOF71508.1"/>
    <property type="molecule type" value="Genomic_DNA"/>
</dbReference>